<name>A4U4R7_9PROT</name>
<accession>A4U4R7</accession>
<proteinExistence type="predicted"/>
<organism evidence="1">
    <name type="scientific">Magnetospirillum gryphiswaldense</name>
    <dbReference type="NCBI Taxonomy" id="55518"/>
    <lineage>
        <taxon>Bacteria</taxon>
        <taxon>Pseudomonadati</taxon>
        <taxon>Pseudomonadota</taxon>
        <taxon>Alphaproteobacteria</taxon>
        <taxon>Rhodospirillales</taxon>
        <taxon>Rhodospirillaceae</taxon>
        <taxon>Magnetospirillum</taxon>
    </lineage>
</organism>
<sequence>MYEDSATAKWGGNRAGIPLPCTNPLDFVPTLKVYSGLDYFRLRPRVFGGTKREQKLWHSVPTKSRR</sequence>
<dbReference type="AlphaFoldDB" id="A4U4R7"/>
<protein>
    <submittedName>
        <fullName evidence="1">Uncharacterized protein</fullName>
    </submittedName>
</protein>
<dbReference type="EMBL" id="CU459003">
    <property type="protein sequence ID" value="CAM77874.1"/>
    <property type="molecule type" value="Genomic_DNA"/>
</dbReference>
<reference evidence="1" key="1">
    <citation type="journal article" date="2007" name="J. Bacteriol.">
        <title>Comparative genome analysis of four magnetotactic bacteria reveals a complex set of group-specific genes implicated in magnetosome biomineralization and function.</title>
        <authorList>
            <person name="Richter M."/>
            <person name="Kube M."/>
            <person name="Bazylinski D.A."/>
            <person name="Lombardot T."/>
            <person name="Gloeckner F.O."/>
            <person name="Reinhardt R."/>
            <person name="Schueler D."/>
        </authorList>
    </citation>
    <scope>NUCLEOTIDE SEQUENCE</scope>
    <source>
        <strain evidence="1">MSR-1</strain>
    </source>
</reference>
<evidence type="ECO:0000313" key="1">
    <source>
        <dbReference type="EMBL" id="CAM77874.1"/>
    </source>
</evidence>
<gene>
    <name evidence="1" type="ORF">MGR_3942</name>
</gene>